<dbReference type="Proteomes" id="UP000007360">
    <property type="component" value="Unassembled WGS sequence"/>
</dbReference>
<dbReference type="CDD" id="cd00761">
    <property type="entry name" value="Glyco_tranf_GTA_type"/>
    <property type="match status" value="1"/>
</dbReference>
<dbReference type="Pfam" id="PF00535">
    <property type="entry name" value="Glycos_transf_2"/>
    <property type="match status" value="1"/>
</dbReference>
<dbReference type="InterPro" id="IPR001173">
    <property type="entry name" value="Glyco_trans_2-like"/>
</dbReference>
<dbReference type="InterPro" id="IPR029044">
    <property type="entry name" value="Nucleotide-diphossugar_trans"/>
</dbReference>
<dbReference type="EMBL" id="AMPO01000002">
    <property type="protein sequence ID" value="EKF86485.1"/>
    <property type="molecule type" value="Genomic_DNA"/>
</dbReference>
<organism evidence="2 3">
    <name type="scientific">Methanobacterium formicicum (strain DSM 3637 / PP1)</name>
    <dbReference type="NCBI Taxonomy" id="1204725"/>
    <lineage>
        <taxon>Archaea</taxon>
        <taxon>Methanobacteriati</taxon>
        <taxon>Methanobacteriota</taxon>
        <taxon>Methanomada group</taxon>
        <taxon>Methanobacteria</taxon>
        <taxon>Methanobacteriales</taxon>
        <taxon>Methanobacteriaceae</taxon>
        <taxon>Methanobacterium</taxon>
    </lineage>
</organism>
<dbReference type="PATRIC" id="fig|1204725.3.peg.672"/>
<keyword evidence="2" id="KW-0808">Transferase</keyword>
<dbReference type="SUPFAM" id="SSF53448">
    <property type="entry name" value="Nucleotide-diphospho-sugar transferases"/>
    <property type="match status" value="1"/>
</dbReference>
<accession>K2RUP1</accession>
<gene>
    <name evidence="2" type="ORF">A994_03343</name>
</gene>
<sequence length="393" mass="45409">MESLEPIINMKSSESELKGIPYPDYPLVSIITPTYNHEKFIGTCIESVLKQTYPNWEMIIVDDGSVDGTGSIIKKYNDKRIKHVKQENVGIWKLNETYNRALNLAQGDLIAILEGDDAWPKYKLEEQVKIFEKPEVVLSWGRKNTINDKNEIISFDLPSLEPFMHMSQEEIIRNLLIYNFMQPCTVMIDKNALLSIGGFLQYEDAPFVDYSTFLELSLEGKFYPSDLVMGYWRKHKAQVTTTQEIEITKAFMISVDFYEKMDSSLKEAVKFNIDDKSKFHEKMLNDQIAVSSRLSLLNGNWDEAITQYKGVFRNGDFSVKLQAFLGIICALCRRDLEWLAVISCKPKLRDASGEWETTVCDKNKNLTVLFKIQIFTMNLFRRLCHKPILIVNL</sequence>
<evidence type="ECO:0000259" key="1">
    <source>
        <dbReference type="Pfam" id="PF00535"/>
    </source>
</evidence>
<proteinExistence type="predicted"/>
<dbReference type="GO" id="GO:0016758">
    <property type="term" value="F:hexosyltransferase activity"/>
    <property type="evidence" value="ECO:0007669"/>
    <property type="project" value="UniProtKB-ARBA"/>
</dbReference>
<dbReference type="PANTHER" id="PTHR22916">
    <property type="entry name" value="GLYCOSYLTRANSFERASE"/>
    <property type="match status" value="1"/>
</dbReference>
<name>K2RUP1_METFP</name>
<feature type="domain" description="Glycosyltransferase 2-like" evidence="1">
    <location>
        <begin position="29"/>
        <end position="159"/>
    </location>
</feature>
<dbReference type="RefSeq" id="WP_004029871.1">
    <property type="nucleotide sequence ID" value="NZ_AMPO01000002.1"/>
</dbReference>
<reference evidence="2 3" key="1">
    <citation type="journal article" date="2012" name="J. Bacteriol.">
        <title>Draft genome sequence of Methanobacterium formicicum DSM 3637, an archaebacterium isolated from the methane producer amoeba Pelomyxa palustris.</title>
        <authorList>
            <person name="Gutierrez G."/>
        </authorList>
    </citation>
    <scope>NUCLEOTIDE SEQUENCE [LARGE SCALE GENOMIC DNA]</scope>
    <source>
        <strain evidence="3">DSM 3637 / PP1</strain>
    </source>
</reference>
<comment type="caution">
    <text evidence="2">The sequence shown here is derived from an EMBL/GenBank/DDBJ whole genome shotgun (WGS) entry which is preliminary data.</text>
</comment>
<dbReference type="PANTHER" id="PTHR22916:SF3">
    <property type="entry name" value="UDP-GLCNAC:BETAGAL BETA-1,3-N-ACETYLGLUCOSAMINYLTRANSFERASE-LIKE PROTEIN 1"/>
    <property type="match status" value="1"/>
</dbReference>
<dbReference type="AlphaFoldDB" id="K2RUP1"/>
<evidence type="ECO:0000313" key="3">
    <source>
        <dbReference type="Proteomes" id="UP000007360"/>
    </source>
</evidence>
<dbReference type="OrthoDB" id="77484at2157"/>
<protein>
    <submittedName>
        <fullName evidence="2">Family 2 glycosyl transferase</fullName>
    </submittedName>
</protein>
<dbReference type="Gene3D" id="3.90.550.10">
    <property type="entry name" value="Spore Coat Polysaccharide Biosynthesis Protein SpsA, Chain A"/>
    <property type="match status" value="1"/>
</dbReference>
<keyword evidence="3" id="KW-1185">Reference proteome</keyword>
<evidence type="ECO:0000313" key="2">
    <source>
        <dbReference type="EMBL" id="EKF86485.1"/>
    </source>
</evidence>